<dbReference type="AlphaFoldDB" id="A0A2N1M6A0"/>
<dbReference type="VEuPathDB" id="FungiDB:FUN_005043"/>
<gene>
    <name evidence="1" type="ORF">RhiirC2_798590</name>
</gene>
<name>A0A2N1M6A0_9GLOM</name>
<sequence length="86" mass="9747">MSGLVILDNDYDEKRLNEYSRNSKCKINNQKQQLGLPGLFPILLNPKKVREDLEDSSPPPPPLSLLSFPNKPYPGLHSEQIVAYIN</sequence>
<dbReference type="Proteomes" id="UP000233469">
    <property type="component" value="Unassembled WGS sequence"/>
</dbReference>
<organism evidence="1 2">
    <name type="scientific">Rhizophagus irregularis</name>
    <dbReference type="NCBI Taxonomy" id="588596"/>
    <lineage>
        <taxon>Eukaryota</taxon>
        <taxon>Fungi</taxon>
        <taxon>Fungi incertae sedis</taxon>
        <taxon>Mucoromycota</taxon>
        <taxon>Glomeromycotina</taxon>
        <taxon>Glomeromycetes</taxon>
        <taxon>Glomerales</taxon>
        <taxon>Glomeraceae</taxon>
        <taxon>Rhizophagus</taxon>
    </lineage>
</organism>
<reference evidence="1 2" key="2">
    <citation type="submission" date="2017-10" db="EMBL/GenBank/DDBJ databases">
        <title>Extensive intraspecific genome diversity in a model arbuscular mycorrhizal fungus.</title>
        <authorList>
            <person name="Chen E.C.H."/>
            <person name="Morin E."/>
            <person name="Baudet D."/>
            <person name="Noel J."/>
            <person name="Ndikumana S."/>
            <person name="Charron P."/>
            <person name="St-Onge C."/>
            <person name="Giorgi J."/>
            <person name="Grigoriev I.V."/>
            <person name="Roux C."/>
            <person name="Martin F.M."/>
            <person name="Corradi N."/>
        </authorList>
    </citation>
    <scope>NUCLEOTIDE SEQUENCE [LARGE SCALE GENOMIC DNA]</scope>
    <source>
        <strain evidence="1 2">C2</strain>
    </source>
</reference>
<reference evidence="1 2" key="1">
    <citation type="submission" date="2016-04" db="EMBL/GenBank/DDBJ databases">
        <title>Genome analyses suggest a sexual origin of heterokaryosis in a supposedly ancient asexual fungus.</title>
        <authorList>
            <person name="Ropars J."/>
            <person name="Sedzielewska K."/>
            <person name="Noel J."/>
            <person name="Charron P."/>
            <person name="Farinelli L."/>
            <person name="Marton T."/>
            <person name="Kruger M."/>
            <person name="Pelin A."/>
            <person name="Brachmann A."/>
            <person name="Corradi N."/>
        </authorList>
    </citation>
    <scope>NUCLEOTIDE SEQUENCE [LARGE SCALE GENOMIC DNA]</scope>
    <source>
        <strain evidence="1 2">C2</strain>
    </source>
</reference>
<evidence type="ECO:0000313" key="2">
    <source>
        <dbReference type="Proteomes" id="UP000233469"/>
    </source>
</evidence>
<proteinExistence type="predicted"/>
<dbReference type="EMBL" id="LLXL01004709">
    <property type="protein sequence ID" value="PKK57151.1"/>
    <property type="molecule type" value="Genomic_DNA"/>
</dbReference>
<accession>A0A2N1M6A0</accession>
<evidence type="ECO:0000313" key="1">
    <source>
        <dbReference type="EMBL" id="PKK57151.1"/>
    </source>
</evidence>
<comment type="caution">
    <text evidence="1">The sequence shown here is derived from an EMBL/GenBank/DDBJ whole genome shotgun (WGS) entry which is preliminary data.</text>
</comment>
<protein>
    <submittedName>
        <fullName evidence="1">Uncharacterized protein</fullName>
    </submittedName>
</protein>
<dbReference type="VEuPathDB" id="FungiDB:RhiirA1_402333"/>